<protein>
    <submittedName>
        <fullName evidence="3">PPOX class putative F420-dependent enzyme</fullName>
    </submittedName>
</protein>
<evidence type="ECO:0000313" key="3">
    <source>
        <dbReference type="EMBL" id="AOS64994.1"/>
    </source>
</evidence>
<feature type="domain" description="Pyridoxamine 5'-phosphate oxidase N-terminal" evidence="2">
    <location>
        <begin position="8"/>
        <end position="113"/>
    </location>
</feature>
<dbReference type="GO" id="GO:0070967">
    <property type="term" value="F:coenzyme F420 binding"/>
    <property type="evidence" value="ECO:0007669"/>
    <property type="project" value="TreeGrafter"/>
</dbReference>
<keyword evidence="1" id="KW-0560">Oxidoreductase</keyword>
<evidence type="ECO:0000256" key="1">
    <source>
        <dbReference type="ARBA" id="ARBA00023002"/>
    </source>
</evidence>
<name>A0AAC9MZY5_9PSEU</name>
<dbReference type="RefSeq" id="WP_069851396.1">
    <property type="nucleotide sequence ID" value="NZ_CP014859.1"/>
</dbReference>
<dbReference type="AlphaFoldDB" id="A0AAC9MZY5"/>
<dbReference type="InterPro" id="IPR011576">
    <property type="entry name" value="Pyridox_Oxase_N"/>
</dbReference>
<gene>
    <name evidence="3" type="ORF">TL08_21015</name>
</gene>
<dbReference type="Gene3D" id="2.30.110.10">
    <property type="entry name" value="Electron Transport, Fmn-binding Protein, Chain A"/>
    <property type="match status" value="1"/>
</dbReference>
<reference evidence="4" key="1">
    <citation type="submission" date="2016-03" db="EMBL/GenBank/DDBJ databases">
        <title>Complete genome sequence of the type strain Actinoalloteichus hymeniacidonis DSM 45092.</title>
        <authorList>
            <person name="Schaffert L."/>
            <person name="Albersmeier A."/>
            <person name="Winkler A."/>
            <person name="Kalinowski J."/>
            <person name="Zotchev S."/>
            <person name="Ruckert C."/>
        </authorList>
    </citation>
    <scope>NUCLEOTIDE SEQUENCE [LARGE SCALE GENOMIC DNA]</scope>
    <source>
        <strain evidence="4">HPA177(T) (DSM 45092(T))</strain>
    </source>
</reference>
<evidence type="ECO:0000313" key="4">
    <source>
        <dbReference type="Proteomes" id="UP000095210"/>
    </source>
</evidence>
<evidence type="ECO:0000259" key="2">
    <source>
        <dbReference type="Pfam" id="PF01243"/>
    </source>
</evidence>
<keyword evidence="4" id="KW-1185">Reference proteome</keyword>
<accession>A0AAC9MZY5</accession>
<dbReference type="SUPFAM" id="SSF50475">
    <property type="entry name" value="FMN-binding split barrel"/>
    <property type="match status" value="1"/>
</dbReference>
<dbReference type="GO" id="GO:0005829">
    <property type="term" value="C:cytosol"/>
    <property type="evidence" value="ECO:0007669"/>
    <property type="project" value="TreeGrafter"/>
</dbReference>
<dbReference type="InterPro" id="IPR052019">
    <property type="entry name" value="F420H2_bilvrd_red/Heme_oxyg"/>
</dbReference>
<dbReference type="Pfam" id="PF01243">
    <property type="entry name" value="PNPOx_N"/>
    <property type="match status" value="1"/>
</dbReference>
<dbReference type="PANTHER" id="PTHR35176:SF1">
    <property type="entry name" value="F420H(2)-DEPENDENT BILIVERDIN REDUCTASE"/>
    <property type="match status" value="1"/>
</dbReference>
<sequence>MTTMTSRQYENFIQDGTRTAKIATVRADGSPHVTPVWFVLDGDDLVFVTSAASAKGHDLLRTSQVALCIEDDDPPFSFVVVEGTTTTEDDPEDVLYWSTRNAARYMGEDQAEQYGRLNAGEGMMTVRVTPTKIIAEKDLTEV</sequence>
<dbReference type="InterPro" id="IPR019920">
    <property type="entry name" value="F420-binding_dom_put"/>
</dbReference>
<dbReference type="EMBL" id="CP014859">
    <property type="protein sequence ID" value="AOS64994.1"/>
    <property type="molecule type" value="Genomic_DNA"/>
</dbReference>
<dbReference type="NCBIfam" id="TIGR03618">
    <property type="entry name" value="Rv1155_F420"/>
    <property type="match status" value="1"/>
</dbReference>
<organism evidence="3 4">
    <name type="scientific">Actinoalloteichus hymeniacidonis</name>
    <dbReference type="NCBI Taxonomy" id="340345"/>
    <lineage>
        <taxon>Bacteria</taxon>
        <taxon>Bacillati</taxon>
        <taxon>Actinomycetota</taxon>
        <taxon>Actinomycetes</taxon>
        <taxon>Pseudonocardiales</taxon>
        <taxon>Pseudonocardiaceae</taxon>
        <taxon>Actinoalloteichus</taxon>
    </lineage>
</organism>
<dbReference type="Proteomes" id="UP000095210">
    <property type="component" value="Chromosome"/>
</dbReference>
<proteinExistence type="predicted"/>
<dbReference type="InterPro" id="IPR012349">
    <property type="entry name" value="Split_barrel_FMN-bd"/>
</dbReference>
<dbReference type="GO" id="GO:0016627">
    <property type="term" value="F:oxidoreductase activity, acting on the CH-CH group of donors"/>
    <property type="evidence" value="ECO:0007669"/>
    <property type="project" value="TreeGrafter"/>
</dbReference>
<dbReference type="PANTHER" id="PTHR35176">
    <property type="entry name" value="HEME OXYGENASE HI_0854-RELATED"/>
    <property type="match status" value="1"/>
</dbReference>
<dbReference type="KEGG" id="ahm:TL08_21015"/>